<sequence length="202" mass="23032">MGLVQSLKNRGSSVAFIPLLLMGKGLTPQKLVTLAIQRVYRNLGDYDNLEDFHSSVLSIFEIANSAFPGKHFEAPSRGQVEEVFEKWKMSDDEEERKKTFTKLLEDTKLGTIDNFTLIVGLVTPPFSMVAKRAGENVTPFKMIKNVPDALLVPTVTVLTLFSLKLIRKAAEKYSEEADYKEKRHRRNKKKREEKEDEAKARK</sequence>
<evidence type="ECO:0000313" key="2">
    <source>
        <dbReference type="EMBL" id="KAJ9680578.1"/>
    </source>
</evidence>
<dbReference type="EMBL" id="JARBHA010000015">
    <property type="protein sequence ID" value="KAJ9680578.1"/>
    <property type="molecule type" value="Genomic_DNA"/>
</dbReference>
<keyword evidence="3" id="KW-1185">Reference proteome</keyword>
<organism evidence="2 3">
    <name type="scientific">Vitis rotundifolia</name>
    <name type="common">Muscadine grape</name>
    <dbReference type="NCBI Taxonomy" id="103349"/>
    <lineage>
        <taxon>Eukaryota</taxon>
        <taxon>Viridiplantae</taxon>
        <taxon>Streptophyta</taxon>
        <taxon>Embryophyta</taxon>
        <taxon>Tracheophyta</taxon>
        <taxon>Spermatophyta</taxon>
        <taxon>Magnoliopsida</taxon>
        <taxon>eudicotyledons</taxon>
        <taxon>Gunneridae</taxon>
        <taxon>Pentapetalae</taxon>
        <taxon>rosids</taxon>
        <taxon>Vitales</taxon>
        <taxon>Vitaceae</taxon>
        <taxon>Viteae</taxon>
        <taxon>Vitis</taxon>
    </lineage>
</organism>
<evidence type="ECO:0000313" key="3">
    <source>
        <dbReference type="Proteomes" id="UP001168098"/>
    </source>
</evidence>
<dbReference type="PANTHER" id="PTHR37754">
    <property type="entry name" value="CALCIUM ION-BINDING PROTEIN"/>
    <property type="match status" value="1"/>
</dbReference>
<dbReference type="Proteomes" id="UP001168098">
    <property type="component" value="Unassembled WGS sequence"/>
</dbReference>
<name>A0AA38Z1W1_VITRO</name>
<proteinExistence type="predicted"/>
<evidence type="ECO:0000256" key="1">
    <source>
        <dbReference type="SAM" id="MobiDB-lite"/>
    </source>
</evidence>
<feature type="compositionally biased region" description="Basic and acidic residues" evidence="1">
    <location>
        <begin position="190"/>
        <end position="202"/>
    </location>
</feature>
<gene>
    <name evidence="2" type="ORF">PVL29_019788</name>
</gene>
<protein>
    <recommendedName>
        <fullName evidence="4">Calcium ion-binding protein</fullName>
    </recommendedName>
</protein>
<accession>A0AA38Z1W1</accession>
<reference evidence="2 3" key="1">
    <citation type="journal article" date="2023" name="BMC Biotechnol.">
        <title>Vitis rotundifolia cv Carlos genome sequencing.</title>
        <authorList>
            <person name="Huff M."/>
            <person name="Hulse-Kemp A."/>
            <person name="Scheffler B."/>
            <person name="Youngblood R."/>
            <person name="Simpson S."/>
            <person name="Babiker E."/>
            <person name="Staton M."/>
        </authorList>
    </citation>
    <scope>NUCLEOTIDE SEQUENCE [LARGE SCALE GENOMIC DNA]</scope>
    <source>
        <tissue evidence="2">Leaf</tissue>
    </source>
</reference>
<evidence type="ECO:0008006" key="4">
    <source>
        <dbReference type="Google" id="ProtNLM"/>
    </source>
</evidence>
<feature type="region of interest" description="Disordered" evidence="1">
    <location>
        <begin position="172"/>
        <end position="202"/>
    </location>
</feature>
<dbReference type="AlphaFoldDB" id="A0AA38Z1W1"/>
<dbReference type="PANTHER" id="PTHR37754:SF1">
    <property type="entry name" value="CALCIUM ION-BINDING PROTEIN"/>
    <property type="match status" value="1"/>
</dbReference>
<comment type="caution">
    <text evidence="2">The sequence shown here is derived from an EMBL/GenBank/DDBJ whole genome shotgun (WGS) entry which is preliminary data.</text>
</comment>
<feature type="compositionally biased region" description="Basic and acidic residues" evidence="1">
    <location>
        <begin position="172"/>
        <end position="181"/>
    </location>
</feature>